<feature type="compositionally biased region" description="Polar residues" evidence="1">
    <location>
        <begin position="83"/>
        <end position="93"/>
    </location>
</feature>
<reference evidence="2" key="1">
    <citation type="journal article" date="2020" name="Stud. Mycol.">
        <title>101 Dothideomycetes genomes: a test case for predicting lifestyles and emergence of pathogens.</title>
        <authorList>
            <person name="Haridas S."/>
            <person name="Albert R."/>
            <person name="Binder M."/>
            <person name="Bloem J."/>
            <person name="Labutti K."/>
            <person name="Salamov A."/>
            <person name="Andreopoulos B."/>
            <person name="Baker S."/>
            <person name="Barry K."/>
            <person name="Bills G."/>
            <person name="Bluhm B."/>
            <person name="Cannon C."/>
            <person name="Castanera R."/>
            <person name="Culley D."/>
            <person name="Daum C."/>
            <person name="Ezra D."/>
            <person name="Gonzalez J."/>
            <person name="Henrissat B."/>
            <person name="Kuo A."/>
            <person name="Liang C."/>
            <person name="Lipzen A."/>
            <person name="Lutzoni F."/>
            <person name="Magnuson J."/>
            <person name="Mondo S."/>
            <person name="Nolan M."/>
            <person name="Ohm R."/>
            <person name="Pangilinan J."/>
            <person name="Park H.-J."/>
            <person name="Ramirez L."/>
            <person name="Alfaro M."/>
            <person name="Sun H."/>
            <person name="Tritt A."/>
            <person name="Yoshinaga Y."/>
            <person name="Zwiers L.-H."/>
            <person name="Turgeon B."/>
            <person name="Goodwin S."/>
            <person name="Spatafora J."/>
            <person name="Crous P."/>
            <person name="Grigoriev I."/>
        </authorList>
    </citation>
    <scope>NUCLEOTIDE SEQUENCE</scope>
    <source>
        <strain evidence="2">CBS 161.51</strain>
    </source>
</reference>
<dbReference type="AlphaFoldDB" id="A0A6A5SL37"/>
<organism evidence="2 3">
    <name type="scientific">Clathrospora elynae</name>
    <dbReference type="NCBI Taxonomy" id="706981"/>
    <lineage>
        <taxon>Eukaryota</taxon>
        <taxon>Fungi</taxon>
        <taxon>Dikarya</taxon>
        <taxon>Ascomycota</taxon>
        <taxon>Pezizomycotina</taxon>
        <taxon>Dothideomycetes</taxon>
        <taxon>Pleosporomycetidae</taxon>
        <taxon>Pleosporales</taxon>
        <taxon>Diademaceae</taxon>
        <taxon>Clathrospora</taxon>
    </lineage>
</organism>
<protein>
    <submittedName>
        <fullName evidence="2">Uncharacterized protein</fullName>
    </submittedName>
</protein>
<sequence>MSINDWMIAGIGVIFTLLSLHYKDSLVCFLSRRLRKSWTESRDLEDGLAYSDSAADNLRLTSQPNANVTPSSITRLTATLGSEFPTSVGSTTHDSPRDTPSHSPEVQAMSIELKTLPPIGLGQD</sequence>
<feature type="region of interest" description="Disordered" evidence="1">
    <location>
        <begin position="83"/>
        <end position="124"/>
    </location>
</feature>
<gene>
    <name evidence="2" type="ORF">EJ02DRAFT_219674</name>
</gene>
<dbReference type="EMBL" id="ML976056">
    <property type="protein sequence ID" value="KAF1940863.1"/>
    <property type="molecule type" value="Genomic_DNA"/>
</dbReference>
<proteinExistence type="predicted"/>
<evidence type="ECO:0000256" key="1">
    <source>
        <dbReference type="SAM" id="MobiDB-lite"/>
    </source>
</evidence>
<keyword evidence="3" id="KW-1185">Reference proteome</keyword>
<evidence type="ECO:0000313" key="3">
    <source>
        <dbReference type="Proteomes" id="UP000800038"/>
    </source>
</evidence>
<evidence type="ECO:0000313" key="2">
    <source>
        <dbReference type="EMBL" id="KAF1940863.1"/>
    </source>
</evidence>
<dbReference type="Proteomes" id="UP000800038">
    <property type="component" value="Unassembled WGS sequence"/>
</dbReference>
<accession>A0A6A5SL37</accession>
<name>A0A6A5SL37_9PLEO</name>